<dbReference type="EMBL" id="DS469654">
    <property type="protein sequence ID" value="EDO37112.1"/>
    <property type="molecule type" value="Genomic_DNA"/>
</dbReference>
<evidence type="ECO:0000256" key="5">
    <source>
        <dbReference type="ARBA" id="ARBA00022753"/>
    </source>
</evidence>
<name>A7SGS3_NEMVE</name>
<dbReference type="HOGENOM" id="CLU_098485_0_0_1"/>
<dbReference type="PANTHER" id="PTHR48094:SF18">
    <property type="entry name" value="GLUTAMINE AMIDOTRANSFERASE-LIKE CLASS 1 DOMAIN-CONTAINING PROTEIN 1"/>
    <property type="match status" value="1"/>
</dbReference>
<evidence type="ECO:0000256" key="6">
    <source>
        <dbReference type="ARBA" id="ARBA00039189"/>
    </source>
</evidence>
<keyword evidence="4" id="KW-0732">Signal</keyword>
<dbReference type="PANTHER" id="PTHR48094">
    <property type="entry name" value="PROTEIN/NUCLEIC ACID DEGLYCASE DJ-1-RELATED"/>
    <property type="match status" value="1"/>
</dbReference>
<evidence type="ECO:0000256" key="4">
    <source>
        <dbReference type="ARBA" id="ARBA00022729"/>
    </source>
</evidence>
<dbReference type="KEGG" id="nve:5508628"/>
<proteinExistence type="predicted"/>
<keyword evidence="3" id="KW-0964">Secreted</keyword>
<dbReference type="AlphaFoldDB" id="A7SGS3"/>
<dbReference type="Gene3D" id="3.40.50.880">
    <property type="match status" value="1"/>
</dbReference>
<keyword evidence="5" id="KW-0967">Endosome</keyword>
<reference evidence="11 12" key="1">
    <citation type="journal article" date="2007" name="Science">
        <title>Sea anemone genome reveals ancestral eumetazoan gene repertoire and genomic organization.</title>
        <authorList>
            <person name="Putnam N.H."/>
            <person name="Srivastava M."/>
            <person name="Hellsten U."/>
            <person name="Dirks B."/>
            <person name="Chapman J."/>
            <person name="Salamov A."/>
            <person name="Terry A."/>
            <person name="Shapiro H."/>
            <person name="Lindquist E."/>
            <person name="Kapitonov V.V."/>
            <person name="Jurka J."/>
            <person name="Genikhovich G."/>
            <person name="Grigoriev I.V."/>
            <person name="Lucas S.M."/>
            <person name="Steele R.E."/>
            <person name="Finnerty J.R."/>
            <person name="Technau U."/>
            <person name="Martindale M.Q."/>
            <person name="Rokhsar D.S."/>
        </authorList>
    </citation>
    <scope>NUCLEOTIDE SEQUENCE [LARGE SCALE GENOMIC DNA]</scope>
    <source>
        <strain evidence="12">CH2 X CH6</strain>
    </source>
</reference>
<dbReference type="OMA" id="QKKPVCA"/>
<evidence type="ECO:0000313" key="12">
    <source>
        <dbReference type="Proteomes" id="UP000001593"/>
    </source>
</evidence>
<dbReference type="GO" id="GO:0005769">
    <property type="term" value="C:early endosome"/>
    <property type="evidence" value="ECO:0007669"/>
    <property type="project" value="UniProtKB-SubCell"/>
</dbReference>
<dbReference type="SUPFAM" id="SSF52317">
    <property type="entry name" value="Class I glutamine amidotransferase-like"/>
    <property type="match status" value="1"/>
</dbReference>
<dbReference type="InterPro" id="IPR002818">
    <property type="entry name" value="DJ-1/PfpI"/>
</dbReference>
<keyword evidence="12" id="KW-1185">Reference proteome</keyword>
<dbReference type="GO" id="GO:0019172">
    <property type="term" value="F:glyoxalase III activity"/>
    <property type="evidence" value="ECO:0000318"/>
    <property type="project" value="GO_Central"/>
</dbReference>
<evidence type="ECO:0000256" key="1">
    <source>
        <dbReference type="ARBA" id="ARBA00004412"/>
    </source>
</evidence>
<feature type="domain" description="DJ-1/PfpI" evidence="10">
    <location>
        <begin position="26"/>
        <end position="181"/>
    </location>
</feature>
<dbReference type="GO" id="GO:0005737">
    <property type="term" value="C:cytoplasm"/>
    <property type="evidence" value="ECO:0000318"/>
    <property type="project" value="GO_Central"/>
</dbReference>
<dbReference type="PhylomeDB" id="A7SGS3"/>
<feature type="non-terminal residue" evidence="11">
    <location>
        <position position="194"/>
    </location>
</feature>
<sequence>GVSAQSFIPALTLTHSAFNVQIATPKGLQVEYTNVDESSRKWLNDFRSKPFSVPGKLENVDADRYCALLIPNSLGALHDLAHDDQLAKLLNSFINAKKPICAIGHGVAGLLSAKTESSKSWSFKGYSVTAPSVVELCRTPEFSGLPIILEDSIKDNGATYSASEPDCVHVVIDRHLITAQNDQSTLPAVQNLIL</sequence>
<organism evidence="11 12">
    <name type="scientific">Nematostella vectensis</name>
    <name type="common">Starlet sea anemone</name>
    <dbReference type="NCBI Taxonomy" id="45351"/>
    <lineage>
        <taxon>Eukaryota</taxon>
        <taxon>Metazoa</taxon>
        <taxon>Cnidaria</taxon>
        <taxon>Anthozoa</taxon>
        <taxon>Hexacorallia</taxon>
        <taxon>Actiniaria</taxon>
        <taxon>Edwardsiidae</taxon>
        <taxon>Nematostella</taxon>
    </lineage>
</organism>
<accession>A7SGS3</accession>
<dbReference type="STRING" id="45351.A7SGS3"/>
<dbReference type="Proteomes" id="UP000001593">
    <property type="component" value="Unassembled WGS sequence"/>
</dbReference>
<evidence type="ECO:0000256" key="3">
    <source>
        <dbReference type="ARBA" id="ARBA00022525"/>
    </source>
</evidence>
<dbReference type="eggNOG" id="ENOG502QS6W">
    <property type="taxonomic scope" value="Eukaryota"/>
</dbReference>
<evidence type="ECO:0000256" key="9">
    <source>
        <dbReference type="ARBA" id="ARBA00045408"/>
    </source>
</evidence>
<dbReference type="CDD" id="cd03141">
    <property type="entry name" value="GATase1_Hsp31_like"/>
    <property type="match status" value="1"/>
</dbReference>
<dbReference type="GO" id="GO:0005576">
    <property type="term" value="C:extracellular region"/>
    <property type="evidence" value="ECO:0007669"/>
    <property type="project" value="UniProtKB-SubCell"/>
</dbReference>
<dbReference type="InParanoid" id="A7SGS3"/>
<protein>
    <recommendedName>
        <fullName evidence="6">Glutamine amidotransferase-like class 1 domain-containing protein 1</fullName>
    </recommendedName>
    <alternativeName>
        <fullName evidence="8">Ferry endosomal RAB5 effector complex subunit 5</fullName>
    </alternativeName>
    <alternativeName>
        <fullName evidence="7">Parkinson disease 7 domain-containing protein 1</fullName>
    </alternativeName>
</protein>
<dbReference type="InterPro" id="IPR029062">
    <property type="entry name" value="Class_I_gatase-like"/>
</dbReference>
<comment type="subcellular location">
    <subcellularLocation>
        <location evidence="1">Early endosome</location>
    </subcellularLocation>
    <subcellularLocation>
        <location evidence="2">Secreted</location>
    </subcellularLocation>
</comment>
<evidence type="ECO:0000256" key="2">
    <source>
        <dbReference type="ARBA" id="ARBA00004613"/>
    </source>
</evidence>
<evidence type="ECO:0000259" key="10">
    <source>
        <dbReference type="Pfam" id="PF01965"/>
    </source>
</evidence>
<evidence type="ECO:0000256" key="8">
    <source>
        <dbReference type="ARBA" id="ARBA00044823"/>
    </source>
</evidence>
<evidence type="ECO:0000313" key="11">
    <source>
        <dbReference type="EMBL" id="EDO37112.1"/>
    </source>
</evidence>
<evidence type="ECO:0000256" key="7">
    <source>
        <dbReference type="ARBA" id="ARBA00042130"/>
    </source>
</evidence>
<dbReference type="GO" id="GO:0019243">
    <property type="term" value="P:methylglyoxal catabolic process to D-lactate via S-lactoyl-glutathione"/>
    <property type="evidence" value="ECO:0000318"/>
    <property type="project" value="GO_Central"/>
</dbReference>
<feature type="non-terminal residue" evidence="11">
    <location>
        <position position="1"/>
    </location>
</feature>
<dbReference type="InterPro" id="IPR050325">
    <property type="entry name" value="Prot/Nucl_acid_deglycase"/>
</dbReference>
<comment type="function">
    <text evidence="9">Component of the FERRY complex (Five-subunit Endosomal Rab5 and RNA/ribosome intermediary). The FERRY complex directly interacts with mRNAs and RAB5A, and functions as a RAB5A effector involved in the localization and the distribution of specific mRNAs most likely by mediating their endosomal transport. The complex recruits mRNAs and ribosomes to early endosomes through direct mRNA-interaction.</text>
</comment>
<dbReference type="Pfam" id="PF01965">
    <property type="entry name" value="DJ-1_PfpI"/>
    <property type="match status" value="1"/>
</dbReference>
<gene>
    <name evidence="11" type="ORF">NEMVEDRAFT_v1g27388</name>
</gene>